<evidence type="ECO:0000256" key="2">
    <source>
        <dbReference type="SAM" id="Phobius"/>
    </source>
</evidence>
<protein>
    <recommendedName>
        <fullName evidence="5">DUF4408 domain-containing protein</fullName>
    </recommendedName>
</protein>
<evidence type="ECO:0000313" key="3">
    <source>
        <dbReference type="EMBL" id="KAB1214550.1"/>
    </source>
</evidence>
<reference evidence="3 4" key="1">
    <citation type="journal article" date="2019" name="Plant Biotechnol. J.">
        <title>The red bayberry genome and genetic basis of sex determination.</title>
        <authorList>
            <person name="Jia H.M."/>
            <person name="Jia H.J."/>
            <person name="Cai Q.L."/>
            <person name="Wang Y."/>
            <person name="Zhao H.B."/>
            <person name="Yang W.F."/>
            <person name="Wang G.Y."/>
            <person name="Li Y.H."/>
            <person name="Zhan D.L."/>
            <person name="Shen Y.T."/>
            <person name="Niu Q.F."/>
            <person name="Chang L."/>
            <person name="Qiu J."/>
            <person name="Zhao L."/>
            <person name="Xie H.B."/>
            <person name="Fu W.Y."/>
            <person name="Jin J."/>
            <person name="Li X.W."/>
            <person name="Jiao Y."/>
            <person name="Zhou C.C."/>
            <person name="Tu T."/>
            <person name="Chai C.Y."/>
            <person name="Gao J.L."/>
            <person name="Fan L.J."/>
            <person name="van de Weg E."/>
            <person name="Wang J.Y."/>
            <person name="Gao Z.S."/>
        </authorList>
    </citation>
    <scope>NUCLEOTIDE SEQUENCE [LARGE SCALE GENOMIC DNA]</scope>
    <source>
        <tissue evidence="3">Leaves</tissue>
    </source>
</reference>
<comment type="caution">
    <text evidence="3">The sequence shown here is derived from an EMBL/GenBank/DDBJ whole genome shotgun (WGS) entry which is preliminary data.</text>
</comment>
<feature type="transmembrane region" description="Helical" evidence="2">
    <location>
        <begin position="35"/>
        <end position="52"/>
    </location>
</feature>
<organism evidence="3 4">
    <name type="scientific">Morella rubra</name>
    <name type="common">Chinese bayberry</name>
    <dbReference type="NCBI Taxonomy" id="262757"/>
    <lineage>
        <taxon>Eukaryota</taxon>
        <taxon>Viridiplantae</taxon>
        <taxon>Streptophyta</taxon>
        <taxon>Embryophyta</taxon>
        <taxon>Tracheophyta</taxon>
        <taxon>Spermatophyta</taxon>
        <taxon>Magnoliopsida</taxon>
        <taxon>eudicotyledons</taxon>
        <taxon>Gunneridae</taxon>
        <taxon>Pentapetalae</taxon>
        <taxon>rosids</taxon>
        <taxon>fabids</taxon>
        <taxon>Fagales</taxon>
        <taxon>Myricaceae</taxon>
        <taxon>Morella</taxon>
    </lineage>
</organism>
<keyword evidence="2" id="KW-1133">Transmembrane helix</keyword>
<evidence type="ECO:0008006" key="5">
    <source>
        <dbReference type="Google" id="ProtNLM"/>
    </source>
</evidence>
<feature type="transmembrane region" description="Helical" evidence="2">
    <location>
        <begin position="72"/>
        <end position="92"/>
    </location>
</feature>
<evidence type="ECO:0000313" key="4">
    <source>
        <dbReference type="Proteomes" id="UP000516437"/>
    </source>
</evidence>
<keyword evidence="2" id="KW-0812">Transmembrane</keyword>
<gene>
    <name evidence="3" type="ORF">CJ030_MR5G013407</name>
</gene>
<dbReference type="EMBL" id="RXIC02000023">
    <property type="protein sequence ID" value="KAB1214550.1"/>
    <property type="molecule type" value="Genomic_DNA"/>
</dbReference>
<dbReference type="AlphaFoldDB" id="A0A6A1VV78"/>
<sequence length="256" mass="29214">MDLFDFDGGKAEKSCVTSISKNPEKTSATFRIAKLFRYLELCLALVLVSWTFTRIPFAVKISGEYFRQLSGFVASPIFVFMLCNVIIATLIVKSGRFSSQKPTGPNSETELYEEFIKNSGEGTKTQYETDPPAQAPDVIMYHDKQTICEENGHSGEVKGKLDSDSDTDAESDTDLVHPKAYRRTRSEKLHREKYEGKLQRSETEKCRKGENPYPEDELSNEEFQRTIEEFIAKQLKFRRQESLPIVLSNQIRVPVT</sequence>
<feature type="compositionally biased region" description="Acidic residues" evidence="1">
    <location>
        <begin position="164"/>
        <end position="173"/>
    </location>
</feature>
<dbReference type="OrthoDB" id="1916829at2759"/>
<keyword evidence="2" id="KW-0472">Membrane</keyword>
<evidence type="ECO:0000256" key="1">
    <source>
        <dbReference type="SAM" id="MobiDB-lite"/>
    </source>
</evidence>
<dbReference type="PANTHER" id="PTHR33640">
    <property type="entry name" value="TRANSMEMBRANE PROTEIN"/>
    <property type="match status" value="1"/>
</dbReference>
<keyword evidence="4" id="KW-1185">Reference proteome</keyword>
<dbReference type="Proteomes" id="UP000516437">
    <property type="component" value="Chromosome 5"/>
</dbReference>
<accession>A0A6A1VV78</accession>
<feature type="compositionally biased region" description="Basic and acidic residues" evidence="1">
    <location>
        <begin position="151"/>
        <end position="163"/>
    </location>
</feature>
<proteinExistence type="predicted"/>
<name>A0A6A1VV78_9ROSI</name>
<dbReference type="PANTHER" id="PTHR33640:SF3">
    <property type="entry name" value="DUF4408 DOMAIN-CONTAINING PROTEIN"/>
    <property type="match status" value="1"/>
</dbReference>
<feature type="compositionally biased region" description="Basic and acidic residues" evidence="1">
    <location>
        <begin position="184"/>
        <end position="210"/>
    </location>
</feature>
<feature type="region of interest" description="Disordered" evidence="1">
    <location>
        <begin position="151"/>
        <end position="220"/>
    </location>
</feature>